<dbReference type="SMART" id="SM00256">
    <property type="entry name" value="FBOX"/>
    <property type="match status" value="1"/>
</dbReference>
<dbReference type="PANTHER" id="PTHR36901">
    <property type="entry name" value="F-BOX DOMAIN CONTAINING PROTEIN, EXPRESSED-RELATED"/>
    <property type="match status" value="1"/>
</dbReference>
<dbReference type="Pfam" id="PF00646">
    <property type="entry name" value="F-box"/>
    <property type="match status" value="1"/>
</dbReference>
<dbReference type="Pfam" id="PF03478">
    <property type="entry name" value="Beta-prop_KIB1-4"/>
    <property type="match status" value="1"/>
</dbReference>
<dbReference type="EMBL" id="VAHF01000003">
    <property type="protein sequence ID" value="TXG65846.1"/>
    <property type="molecule type" value="Genomic_DNA"/>
</dbReference>
<proteinExistence type="predicted"/>
<comment type="caution">
    <text evidence="2">The sequence shown here is derived from an EMBL/GenBank/DDBJ whole genome shotgun (WGS) entry which is preliminary data.</text>
</comment>
<keyword evidence="3" id="KW-1185">Reference proteome</keyword>
<feature type="domain" description="F-box" evidence="1">
    <location>
        <begin position="7"/>
        <end position="47"/>
    </location>
</feature>
<protein>
    <recommendedName>
        <fullName evidence="1">F-box domain-containing protein</fullName>
    </recommendedName>
</protein>
<sequence>MGNWFDLPIDILNSIVECLHYTDHIQFRAVCKSWRSNIYNHIKFADNLPWVMGYEATYQRTRIKSSSFYLYDPSQKRRYHVETKIPAGTKLYASKFGCLLLSNNTKIWSDSYSFFFYCPFTGEIIQLPELEMNCRLNQATFSTAPTSSDCVIFVFHKHWDEEYNHVADKFCVSTCSPGDTAWSNIWFNGRYRRWISSVAYSKGVFYCAFQMRLWLFPIIAAYNPALQEWKKYQCPPFIRRLNHHHECPDDEYCEYRDVELIDSPDDNGNLLLSYRYGKGFVCVFRFDQSQMEWFRIENFMSNSLYNEYQQFKSENLNNRVLFCSTVINNISLPAVEGEASKLASTIHRCKYHRRCISSGGKDQSYPQIYDWVGQRWPTHWWNFDLPDLNSDAIVWIQPRHSQIL</sequence>
<accession>A0A5C7IBQ4</accession>
<dbReference type="InterPro" id="IPR001810">
    <property type="entry name" value="F-box_dom"/>
</dbReference>
<dbReference type="SUPFAM" id="SSF81383">
    <property type="entry name" value="F-box domain"/>
    <property type="match status" value="1"/>
</dbReference>
<reference evidence="3" key="1">
    <citation type="journal article" date="2019" name="Gigascience">
        <title>De novo genome assembly of the endangered Acer yangbiense, a plant species with extremely small populations endemic to Yunnan Province, China.</title>
        <authorList>
            <person name="Yang J."/>
            <person name="Wariss H.M."/>
            <person name="Tao L."/>
            <person name="Zhang R."/>
            <person name="Yun Q."/>
            <person name="Hollingsworth P."/>
            <person name="Dao Z."/>
            <person name="Luo G."/>
            <person name="Guo H."/>
            <person name="Ma Y."/>
            <person name="Sun W."/>
        </authorList>
    </citation>
    <scope>NUCLEOTIDE SEQUENCE [LARGE SCALE GENOMIC DNA]</scope>
    <source>
        <strain evidence="3">cv. Malutang</strain>
    </source>
</reference>
<dbReference type="AlphaFoldDB" id="A0A5C7IBQ4"/>
<dbReference type="Gene3D" id="1.20.1280.50">
    <property type="match status" value="1"/>
</dbReference>
<organism evidence="2 3">
    <name type="scientific">Acer yangbiense</name>
    <dbReference type="NCBI Taxonomy" id="1000413"/>
    <lineage>
        <taxon>Eukaryota</taxon>
        <taxon>Viridiplantae</taxon>
        <taxon>Streptophyta</taxon>
        <taxon>Embryophyta</taxon>
        <taxon>Tracheophyta</taxon>
        <taxon>Spermatophyta</taxon>
        <taxon>Magnoliopsida</taxon>
        <taxon>eudicotyledons</taxon>
        <taxon>Gunneridae</taxon>
        <taxon>Pentapetalae</taxon>
        <taxon>rosids</taxon>
        <taxon>malvids</taxon>
        <taxon>Sapindales</taxon>
        <taxon>Sapindaceae</taxon>
        <taxon>Hippocastanoideae</taxon>
        <taxon>Acereae</taxon>
        <taxon>Acer</taxon>
    </lineage>
</organism>
<evidence type="ECO:0000313" key="2">
    <source>
        <dbReference type="EMBL" id="TXG65846.1"/>
    </source>
</evidence>
<dbReference type="CDD" id="cd09917">
    <property type="entry name" value="F-box_SF"/>
    <property type="match status" value="1"/>
</dbReference>
<gene>
    <name evidence="2" type="ORF">EZV62_007121</name>
</gene>
<dbReference type="OrthoDB" id="1863935at2759"/>
<evidence type="ECO:0000313" key="3">
    <source>
        <dbReference type="Proteomes" id="UP000323000"/>
    </source>
</evidence>
<dbReference type="InterPro" id="IPR036047">
    <property type="entry name" value="F-box-like_dom_sf"/>
</dbReference>
<evidence type="ECO:0000259" key="1">
    <source>
        <dbReference type="SMART" id="SM00256"/>
    </source>
</evidence>
<dbReference type="Proteomes" id="UP000323000">
    <property type="component" value="Chromosome 3"/>
</dbReference>
<name>A0A5C7IBQ4_9ROSI</name>
<dbReference type="PANTHER" id="PTHR36901:SF1">
    <property type="entry name" value="F-BOX DOMAIN CONTAINING PROTEIN, EXPRESSED"/>
    <property type="match status" value="1"/>
</dbReference>
<dbReference type="InterPro" id="IPR005174">
    <property type="entry name" value="KIB1-4_b-propeller"/>
</dbReference>